<keyword evidence="6" id="KW-0479">Metal-binding</keyword>
<evidence type="ECO:0000256" key="7">
    <source>
        <dbReference type="ARBA" id="ARBA00022737"/>
    </source>
</evidence>
<evidence type="ECO:0000256" key="1">
    <source>
        <dbReference type="ARBA" id="ARBA00001927"/>
    </source>
</evidence>
<protein>
    <submittedName>
        <fullName evidence="13">Respiratory nitrate reductase 1 subunit beta</fullName>
        <ecNumber evidence="13">1.7.99.4</ecNumber>
    </submittedName>
</protein>
<dbReference type="GO" id="GO:0016491">
    <property type="term" value="F:oxidoreductase activity"/>
    <property type="evidence" value="ECO:0007669"/>
    <property type="project" value="UniProtKB-KW"/>
</dbReference>
<dbReference type="GO" id="GO:0051539">
    <property type="term" value="F:4 iron, 4 sulfur cluster binding"/>
    <property type="evidence" value="ECO:0007669"/>
    <property type="project" value="UniProtKB-KW"/>
</dbReference>
<keyword evidence="13" id="KW-0560">Oxidoreductase</keyword>
<dbReference type="InterPro" id="IPR038262">
    <property type="entry name" value="Nitr_red_bet_C_sf"/>
</dbReference>
<comment type="cofactor">
    <cofactor evidence="2">
        <name>[4Fe-4S] cluster</name>
        <dbReference type="ChEBI" id="CHEBI:49883"/>
    </cofactor>
</comment>
<dbReference type="GO" id="GO:0046872">
    <property type="term" value="F:metal ion binding"/>
    <property type="evidence" value="ECO:0007669"/>
    <property type="project" value="UniProtKB-KW"/>
</dbReference>
<evidence type="ECO:0000256" key="3">
    <source>
        <dbReference type="ARBA" id="ARBA00004196"/>
    </source>
</evidence>
<dbReference type="SUPFAM" id="SSF54862">
    <property type="entry name" value="4Fe-4S ferredoxins"/>
    <property type="match status" value="1"/>
</dbReference>
<keyword evidence="11" id="KW-0003">3Fe-4S</keyword>
<keyword evidence="8" id="KW-0249">Electron transport</keyword>
<gene>
    <name evidence="13" type="primary">narH_3</name>
    <name evidence="13" type="ORF">NCTC7307_02656</name>
</gene>
<dbReference type="Gene3D" id="1.10.3650.10">
    <property type="entry name" value="nitrate reductase domain like"/>
    <property type="match status" value="1"/>
</dbReference>
<evidence type="ECO:0000256" key="11">
    <source>
        <dbReference type="ARBA" id="ARBA00023291"/>
    </source>
</evidence>
<dbReference type="GO" id="GO:0016020">
    <property type="term" value="C:membrane"/>
    <property type="evidence" value="ECO:0007669"/>
    <property type="project" value="TreeGrafter"/>
</dbReference>
<feature type="domain" description="Respiratory nitrate reductase beta C-terminal" evidence="12">
    <location>
        <begin position="2"/>
        <end position="58"/>
    </location>
</feature>
<dbReference type="GO" id="GO:0009055">
    <property type="term" value="F:electron transfer activity"/>
    <property type="evidence" value="ECO:0007669"/>
    <property type="project" value="TreeGrafter"/>
</dbReference>
<name>A0A2X4T9Z2_SALER</name>
<evidence type="ECO:0000256" key="8">
    <source>
        <dbReference type="ARBA" id="ARBA00022982"/>
    </source>
</evidence>
<evidence type="ECO:0000256" key="9">
    <source>
        <dbReference type="ARBA" id="ARBA00023004"/>
    </source>
</evidence>
<keyword evidence="5" id="KW-0004">4Fe-4S</keyword>
<comment type="cofactor">
    <cofactor evidence="1">
        <name>[3Fe-4S] cluster</name>
        <dbReference type="ChEBI" id="CHEBI:21137"/>
    </cofactor>
</comment>
<dbReference type="AlphaFoldDB" id="A0A2X4T9Z2"/>
<dbReference type="Proteomes" id="UP000248731">
    <property type="component" value="Chromosome 1"/>
</dbReference>
<dbReference type="PANTHER" id="PTHR43518">
    <property type="entry name" value="NITRATE REDUCTASE BETA SUBUNIT"/>
    <property type="match status" value="1"/>
</dbReference>
<dbReference type="GO" id="GO:0009061">
    <property type="term" value="P:anaerobic respiration"/>
    <property type="evidence" value="ECO:0007669"/>
    <property type="project" value="TreeGrafter"/>
</dbReference>
<reference evidence="13 14" key="1">
    <citation type="submission" date="2018-06" db="EMBL/GenBank/DDBJ databases">
        <authorList>
            <consortium name="Pathogen Informatics"/>
            <person name="Doyle S."/>
        </authorList>
    </citation>
    <scope>NUCLEOTIDE SEQUENCE [LARGE SCALE GENOMIC DNA]</scope>
    <source>
        <strain evidence="13 14">NCTC7307</strain>
    </source>
</reference>
<evidence type="ECO:0000256" key="2">
    <source>
        <dbReference type="ARBA" id="ARBA00001966"/>
    </source>
</evidence>
<dbReference type="GO" id="GO:0030313">
    <property type="term" value="C:cell envelope"/>
    <property type="evidence" value="ECO:0007669"/>
    <property type="project" value="UniProtKB-SubCell"/>
</dbReference>
<keyword evidence="9" id="KW-0408">Iron</keyword>
<dbReference type="EMBL" id="LS483466">
    <property type="protein sequence ID" value="SQI24106.1"/>
    <property type="molecule type" value="Genomic_DNA"/>
</dbReference>
<evidence type="ECO:0000256" key="4">
    <source>
        <dbReference type="ARBA" id="ARBA00022448"/>
    </source>
</evidence>
<dbReference type="FunFam" id="1.10.3650.10:FF:000001">
    <property type="entry name" value="Respiratory nitrate reductase subunit beta"/>
    <property type="match status" value="1"/>
</dbReference>
<keyword evidence="4" id="KW-0813">Transport</keyword>
<dbReference type="EC" id="1.7.99.4" evidence="13"/>
<sequence length="84" mass="9432">MDSLRIPVQYLANLLTAGDTQPVLLALKRMLAMRHYKRAETVDGKVDTRALEEVGLSEAQAQEMYRLPGDCQLRRSLRGAEQSS</sequence>
<evidence type="ECO:0000259" key="12">
    <source>
        <dbReference type="Pfam" id="PF14711"/>
    </source>
</evidence>
<evidence type="ECO:0000256" key="10">
    <source>
        <dbReference type="ARBA" id="ARBA00023014"/>
    </source>
</evidence>
<proteinExistence type="predicted"/>
<dbReference type="InterPro" id="IPR029263">
    <property type="entry name" value="Nitr_red_bet_C"/>
</dbReference>
<evidence type="ECO:0000313" key="14">
    <source>
        <dbReference type="Proteomes" id="UP000248731"/>
    </source>
</evidence>
<keyword evidence="10" id="KW-0411">Iron-sulfur</keyword>
<evidence type="ECO:0000256" key="5">
    <source>
        <dbReference type="ARBA" id="ARBA00022485"/>
    </source>
</evidence>
<organism evidence="13 14">
    <name type="scientific">Salmonella enterica subsp. arizonae</name>
    <dbReference type="NCBI Taxonomy" id="59203"/>
    <lineage>
        <taxon>Bacteria</taxon>
        <taxon>Pseudomonadati</taxon>
        <taxon>Pseudomonadota</taxon>
        <taxon>Gammaproteobacteria</taxon>
        <taxon>Enterobacterales</taxon>
        <taxon>Enterobacteriaceae</taxon>
        <taxon>Salmonella</taxon>
    </lineage>
</organism>
<evidence type="ECO:0000313" key="13">
    <source>
        <dbReference type="EMBL" id="SQI24106.1"/>
    </source>
</evidence>
<dbReference type="GO" id="GO:0051538">
    <property type="term" value="F:3 iron, 4 sulfur cluster binding"/>
    <property type="evidence" value="ECO:0007669"/>
    <property type="project" value="UniProtKB-KW"/>
</dbReference>
<evidence type="ECO:0000256" key="6">
    <source>
        <dbReference type="ARBA" id="ARBA00022723"/>
    </source>
</evidence>
<accession>A0A2X4T9Z2</accession>
<comment type="subcellular location">
    <subcellularLocation>
        <location evidence="3">Cell envelope</location>
    </subcellularLocation>
</comment>
<dbReference type="Pfam" id="PF14711">
    <property type="entry name" value="Nitr_red_bet_C"/>
    <property type="match status" value="1"/>
</dbReference>
<keyword evidence="7" id="KW-0677">Repeat</keyword>
<dbReference type="PANTHER" id="PTHR43518:SF1">
    <property type="entry name" value="RESPIRATORY NITRATE REDUCTASE 1 BETA CHAIN"/>
    <property type="match status" value="1"/>
</dbReference>
<keyword evidence="14" id="KW-1185">Reference proteome</keyword>